<organism evidence="1 3">
    <name type="scientific">Medicago truncatula</name>
    <name type="common">Barrel medic</name>
    <name type="synonym">Medicago tribuloides</name>
    <dbReference type="NCBI Taxonomy" id="3880"/>
    <lineage>
        <taxon>Eukaryota</taxon>
        <taxon>Viridiplantae</taxon>
        <taxon>Streptophyta</taxon>
        <taxon>Embryophyta</taxon>
        <taxon>Tracheophyta</taxon>
        <taxon>Spermatophyta</taxon>
        <taxon>Magnoliopsida</taxon>
        <taxon>eudicotyledons</taxon>
        <taxon>Gunneridae</taxon>
        <taxon>Pentapetalae</taxon>
        <taxon>rosids</taxon>
        <taxon>fabids</taxon>
        <taxon>Fabales</taxon>
        <taxon>Fabaceae</taxon>
        <taxon>Papilionoideae</taxon>
        <taxon>50 kb inversion clade</taxon>
        <taxon>NPAAA clade</taxon>
        <taxon>Hologalegina</taxon>
        <taxon>IRL clade</taxon>
        <taxon>Trifolieae</taxon>
        <taxon>Medicago</taxon>
    </lineage>
</organism>
<dbReference type="HOGENOM" id="CLU_2853069_0_0_1"/>
<reference evidence="1 3" key="1">
    <citation type="journal article" date="2011" name="Nature">
        <title>The Medicago genome provides insight into the evolution of rhizobial symbioses.</title>
        <authorList>
            <person name="Young N.D."/>
            <person name="Debelle F."/>
            <person name="Oldroyd G.E."/>
            <person name="Geurts R."/>
            <person name="Cannon S.B."/>
            <person name="Udvardi M.K."/>
            <person name="Benedito V.A."/>
            <person name="Mayer K.F."/>
            <person name="Gouzy J."/>
            <person name="Schoof H."/>
            <person name="Van de Peer Y."/>
            <person name="Proost S."/>
            <person name="Cook D.R."/>
            <person name="Meyers B.C."/>
            <person name="Spannagl M."/>
            <person name="Cheung F."/>
            <person name="De Mita S."/>
            <person name="Krishnakumar V."/>
            <person name="Gundlach H."/>
            <person name="Zhou S."/>
            <person name="Mudge J."/>
            <person name="Bharti A.K."/>
            <person name="Murray J.D."/>
            <person name="Naoumkina M.A."/>
            <person name="Rosen B."/>
            <person name="Silverstein K.A."/>
            <person name="Tang H."/>
            <person name="Rombauts S."/>
            <person name="Zhao P.X."/>
            <person name="Zhou P."/>
            <person name="Barbe V."/>
            <person name="Bardou P."/>
            <person name="Bechner M."/>
            <person name="Bellec A."/>
            <person name="Berger A."/>
            <person name="Berges H."/>
            <person name="Bidwell S."/>
            <person name="Bisseling T."/>
            <person name="Choisne N."/>
            <person name="Couloux A."/>
            <person name="Denny R."/>
            <person name="Deshpande S."/>
            <person name="Dai X."/>
            <person name="Doyle J.J."/>
            <person name="Dudez A.M."/>
            <person name="Farmer A.D."/>
            <person name="Fouteau S."/>
            <person name="Franken C."/>
            <person name="Gibelin C."/>
            <person name="Gish J."/>
            <person name="Goldstein S."/>
            <person name="Gonzalez A.J."/>
            <person name="Green P.J."/>
            <person name="Hallab A."/>
            <person name="Hartog M."/>
            <person name="Hua A."/>
            <person name="Humphray S.J."/>
            <person name="Jeong D.H."/>
            <person name="Jing Y."/>
            <person name="Jocker A."/>
            <person name="Kenton S.M."/>
            <person name="Kim D.J."/>
            <person name="Klee K."/>
            <person name="Lai H."/>
            <person name="Lang C."/>
            <person name="Lin S."/>
            <person name="Macmil S.L."/>
            <person name="Magdelenat G."/>
            <person name="Matthews L."/>
            <person name="McCorrison J."/>
            <person name="Monaghan E.L."/>
            <person name="Mun J.H."/>
            <person name="Najar F.Z."/>
            <person name="Nicholson C."/>
            <person name="Noirot C."/>
            <person name="O'Bleness M."/>
            <person name="Paule C.R."/>
            <person name="Poulain J."/>
            <person name="Prion F."/>
            <person name="Qin B."/>
            <person name="Qu C."/>
            <person name="Retzel E.F."/>
            <person name="Riddle C."/>
            <person name="Sallet E."/>
            <person name="Samain S."/>
            <person name="Samson N."/>
            <person name="Sanders I."/>
            <person name="Saurat O."/>
            <person name="Scarpelli C."/>
            <person name="Schiex T."/>
            <person name="Segurens B."/>
            <person name="Severin A.J."/>
            <person name="Sherrier D.J."/>
            <person name="Shi R."/>
            <person name="Sims S."/>
            <person name="Singer S.R."/>
            <person name="Sinharoy S."/>
            <person name="Sterck L."/>
            <person name="Viollet A."/>
            <person name="Wang B.B."/>
            <person name="Wang K."/>
            <person name="Wang M."/>
            <person name="Wang X."/>
            <person name="Warfsmann J."/>
            <person name="Weissenbach J."/>
            <person name="White D.D."/>
            <person name="White J.D."/>
            <person name="Wiley G.B."/>
            <person name="Wincker P."/>
            <person name="Xing Y."/>
            <person name="Yang L."/>
            <person name="Yao Z."/>
            <person name="Ying F."/>
            <person name="Zhai J."/>
            <person name="Zhou L."/>
            <person name="Zuber A."/>
            <person name="Denarie J."/>
            <person name="Dixon R.A."/>
            <person name="May G.D."/>
            <person name="Schwartz D.C."/>
            <person name="Rogers J."/>
            <person name="Quetier F."/>
            <person name="Town C.D."/>
            <person name="Roe B.A."/>
        </authorList>
    </citation>
    <scope>NUCLEOTIDE SEQUENCE [LARGE SCALE GENOMIC DNA]</scope>
    <source>
        <strain evidence="1">A17</strain>
        <strain evidence="2 3">cv. Jemalong A17</strain>
    </source>
</reference>
<reference evidence="2" key="3">
    <citation type="submission" date="2015-04" db="UniProtKB">
        <authorList>
            <consortium name="EnsemblPlants"/>
        </authorList>
    </citation>
    <scope>IDENTIFICATION</scope>
    <source>
        <strain evidence="2">cv. Jemalong A17</strain>
    </source>
</reference>
<name>G7JR98_MEDTR</name>
<dbReference type="EnsemblPlants" id="AES87011">
    <property type="protein sequence ID" value="AES87011"/>
    <property type="gene ID" value="MTR_4g019070"/>
</dbReference>
<evidence type="ECO:0000313" key="3">
    <source>
        <dbReference type="Proteomes" id="UP000002051"/>
    </source>
</evidence>
<proteinExistence type="predicted"/>
<gene>
    <name evidence="1" type="ordered locus">MTR_4g019070</name>
</gene>
<dbReference type="Proteomes" id="UP000002051">
    <property type="component" value="Chromosome 4"/>
</dbReference>
<keyword evidence="3" id="KW-1185">Reference proteome</keyword>
<dbReference type="EMBL" id="CM001220">
    <property type="protein sequence ID" value="AES87011.1"/>
    <property type="molecule type" value="Genomic_DNA"/>
</dbReference>
<evidence type="ECO:0000313" key="1">
    <source>
        <dbReference type="EMBL" id="AES87011.1"/>
    </source>
</evidence>
<accession>G7JR98</accession>
<dbReference type="PaxDb" id="3880-AES87011"/>
<reference evidence="1 3" key="2">
    <citation type="journal article" date="2014" name="BMC Genomics">
        <title>An improved genome release (version Mt4.0) for the model legume Medicago truncatula.</title>
        <authorList>
            <person name="Tang H."/>
            <person name="Krishnakumar V."/>
            <person name="Bidwell S."/>
            <person name="Rosen B."/>
            <person name="Chan A."/>
            <person name="Zhou S."/>
            <person name="Gentzbittel L."/>
            <person name="Childs K.L."/>
            <person name="Yandell M."/>
            <person name="Gundlach H."/>
            <person name="Mayer K.F."/>
            <person name="Schwartz D.C."/>
            <person name="Town C.D."/>
        </authorList>
    </citation>
    <scope>GENOME REANNOTATION</scope>
    <source>
        <strain evidence="2 3">cv. Jemalong A17</strain>
    </source>
</reference>
<dbReference type="AlphaFoldDB" id="G7JR98"/>
<protein>
    <submittedName>
        <fullName evidence="1 2">Uncharacterized protein</fullName>
    </submittedName>
</protein>
<sequence>MRFEIEMQFRFEPLRIIQKLSEIVLSHNPVSNPVRSKSCSSACFEPVHNPVSNPSPISFIFFNLT</sequence>
<evidence type="ECO:0000313" key="2">
    <source>
        <dbReference type="EnsemblPlants" id="AES87011"/>
    </source>
</evidence>